<protein>
    <submittedName>
        <fullName evidence="1">Uncharacterized protein</fullName>
    </submittedName>
</protein>
<dbReference type="Proteomes" id="UP000051717">
    <property type="component" value="Unassembled WGS sequence"/>
</dbReference>
<dbReference type="PATRIC" id="fig|1703774.3.peg.1927"/>
<sequence length="126" mass="14744">MSYSYETWNEGQRKQLRGRLDERLGELRLAQQAEVAAKLLTEDSHWNAFLQILQTEINYCRDRLRQIEERVCSAAVVSSDEVQSLRMDAIRLRTIAETLERVLELPTSLREKGEKARDILRTYTSD</sequence>
<comment type="caution">
    <text evidence="1">The sequence shown here is derived from an EMBL/GenBank/DDBJ whole genome shotgun (WGS) entry which is preliminary data.</text>
</comment>
<organism evidence="1 2">
    <name type="scientific">candidate division TA06 bacterium SM23_40</name>
    <dbReference type="NCBI Taxonomy" id="1703774"/>
    <lineage>
        <taxon>Bacteria</taxon>
        <taxon>Bacteria division TA06</taxon>
    </lineage>
</organism>
<evidence type="ECO:0000313" key="1">
    <source>
        <dbReference type="EMBL" id="KPK66954.1"/>
    </source>
</evidence>
<proteinExistence type="predicted"/>
<reference evidence="1 2" key="1">
    <citation type="journal article" date="2015" name="Microbiome">
        <title>Genomic resolution of linkages in carbon, nitrogen, and sulfur cycling among widespread estuary sediment bacteria.</title>
        <authorList>
            <person name="Baker B.J."/>
            <person name="Lazar C.S."/>
            <person name="Teske A.P."/>
            <person name="Dick G.J."/>
        </authorList>
    </citation>
    <scope>NUCLEOTIDE SEQUENCE [LARGE SCALE GENOMIC DNA]</scope>
    <source>
        <strain evidence="1">SM23_40</strain>
    </source>
</reference>
<evidence type="ECO:0000313" key="2">
    <source>
        <dbReference type="Proteomes" id="UP000051717"/>
    </source>
</evidence>
<dbReference type="AlphaFoldDB" id="A0A0S8G4N6"/>
<dbReference type="EMBL" id="LJUI01000157">
    <property type="protein sequence ID" value="KPK66954.1"/>
    <property type="molecule type" value="Genomic_DNA"/>
</dbReference>
<gene>
    <name evidence="1" type="ORF">AMJ82_11565</name>
</gene>
<name>A0A0S8G4N6_UNCT6</name>
<accession>A0A0S8G4N6</accession>